<dbReference type="CTD" id="9951397"/>
<dbReference type="EMBL" id="JH712093">
    <property type="protein sequence ID" value="EFO14595.1"/>
    <property type="molecule type" value="Genomic_DNA"/>
</dbReference>
<evidence type="ECO:0000256" key="1">
    <source>
        <dbReference type="SAM" id="MobiDB-lite"/>
    </source>
</evidence>
<name>A0A1S0TJ48_LOALO</name>
<protein>
    <submittedName>
        <fullName evidence="2">Uncharacterized protein</fullName>
    </submittedName>
</protein>
<feature type="non-terminal residue" evidence="2">
    <location>
        <position position="66"/>
    </location>
</feature>
<proteinExistence type="predicted"/>
<dbReference type="KEGG" id="loa:LOAG_13921"/>
<feature type="non-terminal residue" evidence="2">
    <location>
        <position position="1"/>
    </location>
</feature>
<dbReference type="RefSeq" id="XP_003149474.1">
    <property type="nucleotide sequence ID" value="XM_003149426.1"/>
</dbReference>
<dbReference type="AlphaFoldDB" id="A0A1S0TJ48"/>
<dbReference type="GeneID" id="9951397"/>
<sequence length="66" mass="7331">QGKTITKDNHNKAIEIIKISKGNDDGNQQVDHRSLSVQENEEKVQGRNFNIPLCSKGSTAGEPVWK</sequence>
<gene>
    <name evidence="2" type="ORF">LOAG_13921</name>
</gene>
<feature type="region of interest" description="Disordered" evidence="1">
    <location>
        <begin position="22"/>
        <end position="66"/>
    </location>
</feature>
<organism evidence="2">
    <name type="scientific">Loa loa</name>
    <name type="common">Eye worm</name>
    <name type="synonym">Filaria loa</name>
    <dbReference type="NCBI Taxonomy" id="7209"/>
    <lineage>
        <taxon>Eukaryota</taxon>
        <taxon>Metazoa</taxon>
        <taxon>Ecdysozoa</taxon>
        <taxon>Nematoda</taxon>
        <taxon>Chromadorea</taxon>
        <taxon>Rhabditida</taxon>
        <taxon>Spirurina</taxon>
        <taxon>Spiruromorpha</taxon>
        <taxon>Filarioidea</taxon>
        <taxon>Onchocercidae</taxon>
        <taxon>Loa</taxon>
    </lineage>
</organism>
<reference evidence="2" key="1">
    <citation type="submission" date="2012-04" db="EMBL/GenBank/DDBJ databases">
        <title>The Genome Sequence of Loa loa.</title>
        <authorList>
            <consortium name="The Broad Institute Genome Sequencing Platform"/>
            <consortium name="Broad Institute Genome Sequencing Center for Infectious Disease"/>
            <person name="Nutman T.B."/>
            <person name="Fink D.L."/>
            <person name="Russ C."/>
            <person name="Young S."/>
            <person name="Zeng Q."/>
            <person name="Gargeya S."/>
            <person name="Alvarado L."/>
            <person name="Berlin A."/>
            <person name="Chapman S.B."/>
            <person name="Chen Z."/>
            <person name="Freedman E."/>
            <person name="Gellesch M."/>
            <person name="Goldberg J."/>
            <person name="Griggs A."/>
            <person name="Gujja S."/>
            <person name="Heilman E.R."/>
            <person name="Heiman D."/>
            <person name="Howarth C."/>
            <person name="Mehta T."/>
            <person name="Neiman D."/>
            <person name="Pearson M."/>
            <person name="Roberts A."/>
            <person name="Saif S."/>
            <person name="Shea T."/>
            <person name="Shenoy N."/>
            <person name="Sisk P."/>
            <person name="Stolte C."/>
            <person name="Sykes S."/>
            <person name="White J."/>
            <person name="Yandava C."/>
            <person name="Haas B."/>
            <person name="Henn M.R."/>
            <person name="Nusbaum C."/>
            <person name="Birren B."/>
        </authorList>
    </citation>
    <scope>NUCLEOTIDE SEQUENCE [LARGE SCALE GENOMIC DNA]</scope>
</reference>
<evidence type="ECO:0000313" key="2">
    <source>
        <dbReference type="EMBL" id="EFO14595.1"/>
    </source>
</evidence>
<feature type="compositionally biased region" description="Basic and acidic residues" evidence="1">
    <location>
        <begin position="30"/>
        <end position="45"/>
    </location>
</feature>
<accession>A0A1S0TJ48</accession>
<dbReference type="InParanoid" id="A0A1S0TJ48"/>